<dbReference type="Proteomes" id="UP000019335">
    <property type="component" value="Unassembled WGS sequence"/>
</dbReference>
<evidence type="ECO:0000313" key="1">
    <source>
        <dbReference type="EMBL" id="EWM20180.1"/>
    </source>
</evidence>
<comment type="caution">
    <text evidence="1">The sequence shown here is derived from an EMBL/GenBank/DDBJ whole genome shotgun (WGS) entry which is preliminary data.</text>
</comment>
<gene>
    <name evidence="1" type="ORF">Naga_101228g1</name>
</gene>
<dbReference type="OrthoDB" id="10603060at2759"/>
<evidence type="ECO:0000313" key="2">
    <source>
        <dbReference type="Proteomes" id="UP000019335"/>
    </source>
</evidence>
<sequence length="99" mass="11816">MFVYSDMYHDSRSHRLWLQNNQEPDDESPQEHRGGTQRSLVSEAFPQAFRTCPSRPLKTAKKMHIYMQTVVIYVEVIQKRLIHHETLKDKTCTWLLKVE</sequence>
<protein>
    <submittedName>
        <fullName evidence="1">Uncharacterized protein</fullName>
    </submittedName>
</protein>
<reference evidence="1 2" key="1">
    <citation type="journal article" date="2014" name="Mol. Plant">
        <title>Chromosome Scale Genome Assembly and Transcriptome Profiling of Nannochloropsis gaditana in Nitrogen Depletion.</title>
        <authorList>
            <person name="Corteggiani Carpinelli E."/>
            <person name="Telatin A."/>
            <person name="Vitulo N."/>
            <person name="Forcato C."/>
            <person name="D'Angelo M."/>
            <person name="Schiavon R."/>
            <person name="Vezzi A."/>
            <person name="Giacometti G.M."/>
            <person name="Morosinotto T."/>
            <person name="Valle G."/>
        </authorList>
    </citation>
    <scope>NUCLEOTIDE SEQUENCE [LARGE SCALE GENOMIC DNA]</scope>
    <source>
        <strain evidence="1 2">B-31</strain>
    </source>
</reference>
<organism evidence="1 2">
    <name type="scientific">Nannochloropsis gaditana</name>
    <dbReference type="NCBI Taxonomy" id="72520"/>
    <lineage>
        <taxon>Eukaryota</taxon>
        <taxon>Sar</taxon>
        <taxon>Stramenopiles</taxon>
        <taxon>Ochrophyta</taxon>
        <taxon>Eustigmatophyceae</taxon>
        <taxon>Eustigmatales</taxon>
        <taxon>Monodopsidaceae</taxon>
        <taxon>Nannochloropsis</taxon>
    </lineage>
</organism>
<accession>W7SZ91</accession>
<dbReference type="EMBL" id="AZIL01003286">
    <property type="protein sequence ID" value="EWM20180.1"/>
    <property type="molecule type" value="Genomic_DNA"/>
</dbReference>
<keyword evidence="2" id="KW-1185">Reference proteome</keyword>
<proteinExistence type="predicted"/>
<dbReference type="AlphaFoldDB" id="W7SZ91"/>
<name>W7SZ91_9STRA</name>